<dbReference type="AlphaFoldDB" id="A0A0M6WTA5"/>
<dbReference type="Pfam" id="PF14199">
    <property type="entry name" value="DUF4317"/>
    <property type="match status" value="1"/>
</dbReference>
<protein>
    <recommendedName>
        <fullName evidence="3">DUF4317 domain-containing protein</fullName>
    </recommendedName>
</protein>
<name>A0A0M6WTA5_9FIRM</name>
<evidence type="ECO:0000313" key="1">
    <source>
        <dbReference type="EMBL" id="CRL40795.1"/>
    </source>
</evidence>
<evidence type="ECO:0008006" key="3">
    <source>
        <dbReference type="Google" id="ProtNLM"/>
    </source>
</evidence>
<reference evidence="2" key="1">
    <citation type="submission" date="2015-05" db="EMBL/GenBank/DDBJ databases">
        <authorList>
            <consortium name="Pathogen Informatics"/>
        </authorList>
    </citation>
    <scope>NUCLEOTIDE SEQUENCE [LARGE SCALE GENOMIC DNA]</scope>
    <source>
        <strain evidence="2">M72</strain>
    </source>
</reference>
<dbReference type="RefSeq" id="WP_055068324.1">
    <property type="nucleotide sequence ID" value="NZ_CP173697.1"/>
</dbReference>
<proteinExistence type="predicted"/>
<gene>
    <name evidence="1" type="ORF">M72_10481</name>
</gene>
<dbReference type="STRING" id="301302.ERS852420_01774"/>
<sequence length="428" mass="48422">MNKKEVLELKRRFKKEAATFTRVCGCYVDGNHNKVCKFGNTFLNLEEDEFYKYLEIANKALSGTIGNNLLELKFPIEEEEVGGRQHILMALRASKLEDENLLDTFYDLVIDTYDHAGNYLIVLFHDAYDVMSRTSDNNNLDESEEVYEYLICAICPVDLSKPGLGFLEEEHRIGPRVRDWVVGAVDTAFLFPAFNDRSTDIHSTLFYTKNTKEPHSEFMANGLGCGIERTATEQKMAFHSIVRNVLGAEDEHTDDVLLDLQQNLSDMIDEYAETHDDDEDVFLLDKEVVTKLLADSEISEEKAAKIEKSVDEAFGEKPPAAENVIDSKALVQNELRVEKMALEDQVGTLTVQLTEKDEALAERTSQLIEKQEEIDNYIAETKTYDVVLRVKPEKASQIKSQVINGQKCLVIPMGEDEHATINGVNTTV</sequence>
<keyword evidence="2" id="KW-1185">Reference proteome</keyword>
<accession>A0A0M6WTA5</accession>
<organism evidence="1 2">
    <name type="scientific">Roseburia faecis</name>
    <dbReference type="NCBI Taxonomy" id="301302"/>
    <lineage>
        <taxon>Bacteria</taxon>
        <taxon>Bacillati</taxon>
        <taxon>Bacillota</taxon>
        <taxon>Clostridia</taxon>
        <taxon>Lachnospirales</taxon>
        <taxon>Lachnospiraceae</taxon>
        <taxon>Roseburia</taxon>
    </lineage>
</organism>
<dbReference type="OrthoDB" id="1642058at2"/>
<evidence type="ECO:0000313" key="2">
    <source>
        <dbReference type="Proteomes" id="UP000049979"/>
    </source>
</evidence>
<dbReference type="Proteomes" id="UP000049979">
    <property type="component" value="Unassembled WGS sequence"/>
</dbReference>
<dbReference type="InterPro" id="IPR025466">
    <property type="entry name" value="DUF4317"/>
</dbReference>
<dbReference type="EMBL" id="CVRR01000037">
    <property type="protein sequence ID" value="CRL40795.1"/>
    <property type="molecule type" value="Genomic_DNA"/>
</dbReference>